<evidence type="ECO:0000313" key="2">
    <source>
        <dbReference type="Proteomes" id="UP000077927"/>
    </source>
</evidence>
<dbReference type="AlphaFoldDB" id="A0AAC9BLN4"/>
<dbReference type="Proteomes" id="UP000077927">
    <property type="component" value="Chromosome 2"/>
</dbReference>
<organism evidence="1 2">
    <name type="scientific">Ralstonia insidiosa</name>
    <dbReference type="NCBI Taxonomy" id="190721"/>
    <lineage>
        <taxon>Bacteria</taxon>
        <taxon>Pseudomonadati</taxon>
        <taxon>Pseudomonadota</taxon>
        <taxon>Betaproteobacteria</taxon>
        <taxon>Burkholderiales</taxon>
        <taxon>Burkholderiaceae</taxon>
        <taxon>Ralstonia</taxon>
    </lineage>
</organism>
<protein>
    <submittedName>
        <fullName evidence="1">TPR repeat protein</fullName>
    </submittedName>
</protein>
<gene>
    <name evidence="1" type="ORF">ACS15_4724</name>
</gene>
<dbReference type="EMBL" id="CP012606">
    <property type="protein sequence ID" value="ANH76305.1"/>
    <property type="molecule type" value="Genomic_DNA"/>
</dbReference>
<dbReference type="KEGG" id="rin:ACS15_4724"/>
<name>A0AAC9BLN4_9RALS</name>
<sequence length="382" mass="43408">MIIDSYEKLQSALLSGQVDACTAFLASRHDSDKGQAEYWYWQAQMYYRSGRLLRALDICFMLTREAGAFGMHFHCLADICAHLGTKEIGLAVLEMLASKAELSRESSYYVRLSGSHYVGEDDRALSIHPGHAVQPSCMSEHIRARSLMRRRGIPAGIHVFHQTYCSQQAVAELWPVQDVERYWCGQQHELPKQLTIKGFSCGFGDFIQWIRYARALKTIGVEIGWDVQFDGLLGDCSLNDQDHQSAQQLKLADFVYGRSDAHMWTTPFTLFLSLFPVLGYGSTSRHIESRNDQQVEQQLSEIRKRAQGRRCVGIFWSSCESNDLYARKSLRHGHLDPLRRPRATSIGWSCRVDTNECAGPMGRTRKTLKAAPFCRSTLALRK</sequence>
<dbReference type="RefSeq" id="WP_021193843.1">
    <property type="nucleotide sequence ID" value="NZ_CP012606.1"/>
</dbReference>
<proteinExistence type="predicted"/>
<evidence type="ECO:0000313" key="1">
    <source>
        <dbReference type="EMBL" id="ANH76305.1"/>
    </source>
</evidence>
<accession>A0AAC9BLN4</accession>
<reference evidence="1 2" key="1">
    <citation type="submission" date="2015-09" db="EMBL/GenBank/DDBJ databases">
        <authorList>
            <person name="Xu Y."/>
            <person name="Nagy A."/>
            <person name="Liu N.T."/>
            <person name="Nou X."/>
        </authorList>
    </citation>
    <scope>NUCLEOTIDE SEQUENCE [LARGE SCALE GENOMIC DNA]</scope>
    <source>
        <strain evidence="1 2">FC1138</strain>
    </source>
</reference>